<dbReference type="EnsemblMetazoa" id="XM_038206950.1">
    <property type="protein sequence ID" value="XP_038062878.1"/>
    <property type="gene ID" value="LOC119733361"/>
</dbReference>
<name>A0A914AGQ0_PATMI</name>
<dbReference type="GeneID" id="119733361"/>
<proteinExistence type="predicted"/>
<accession>A0A914AGQ0</accession>
<evidence type="ECO:0000313" key="2">
    <source>
        <dbReference type="Proteomes" id="UP000887568"/>
    </source>
</evidence>
<evidence type="ECO:0000313" key="1">
    <source>
        <dbReference type="EnsemblMetazoa" id="XP_038062878.1"/>
    </source>
</evidence>
<dbReference type="PANTHER" id="PTHR31424">
    <property type="entry name" value="PROTEIN CBG23806"/>
    <property type="match status" value="1"/>
</dbReference>
<dbReference type="AlphaFoldDB" id="A0A914AGQ0"/>
<organism evidence="1 2">
    <name type="scientific">Patiria miniata</name>
    <name type="common">Bat star</name>
    <name type="synonym">Asterina miniata</name>
    <dbReference type="NCBI Taxonomy" id="46514"/>
    <lineage>
        <taxon>Eukaryota</taxon>
        <taxon>Metazoa</taxon>
        <taxon>Echinodermata</taxon>
        <taxon>Eleutherozoa</taxon>
        <taxon>Asterozoa</taxon>
        <taxon>Asteroidea</taxon>
        <taxon>Valvatacea</taxon>
        <taxon>Valvatida</taxon>
        <taxon>Asterinidae</taxon>
        <taxon>Patiria</taxon>
    </lineage>
</organism>
<dbReference type="OrthoDB" id="10050996at2759"/>
<sequence length="241" mass="27322">MANRAFLLRQQLEDLEKQTVDFPFGAGPIASSLDAVLQRHNVKRQAYHGKAFVGNHVHKCCQMPVIKDLTSAPSRILRAMDCEDIPVLSHQKLVREAAEIGSKFEDVFLKYADVHFAMNHAKALTAADLKRVDICITSFMRAYRLHIPTASITPKMHLLEDHAIGQLTRFGVGFGLLNEQGGELIHTEFNRTGRVVSCMRDDLQRLMTVMKRHHLSTTPEVIARVQAHRPPKRQKVQDKEE</sequence>
<reference evidence="1" key="1">
    <citation type="submission" date="2022-11" db="UniProtKB">
        <authorList>
            <consortium name="EnsemblMetazoa"/>
        </authorList>
    </citation>
    <scope>IDENTIFICATION</scope>
</reference>
<dbReference type="Proteomes" id="UP000887568">
    <property type="component" value="Unplaced"/>
</dbReference>
<keyword evidence="2" id="KW-1185">Reference proteome</keyword>
<dbReference type="OMA" id="KTIMECH"/>
<protein>
    <submittedName>
        <fullName evidence="1">Uncharacterized protein</fullName>
    </submittedName>
</protein>
<dbReference type="RefSeq" id="XP_038062878.1">
    <property type="nucleotide sequence ID" value="XM_038206950.1"/>
</dbReference>